<dbReference type="EMBL" id="VSSQ01021919">
    <property type="protein sequence ID" value="MPM67837.1"/>
    <property type="molecule type" value="Genomic_DNA"/>
</dbReference>
<proteinExistence type="predicted"/>
<keyword evidence="1" id="KW-1133">Transmembrane helix</keyword>
<comment type="caution">
    <text evidence="2">The sequence shown here is derived from an EMBL/GenBank/DDBJ whole genome shotgun (WGS) entry which is preliminary data.</text>
</comment>
<dbReference type="AlphaFoldDB" id="A0A645BRH9"/>
<keyword evidence="1" id="KW-0812">Transmembrane</keyword>
<evidence type="ECO:0000313" key="2">
    <source>
        <dbReference type="EMBL" id="MPM67837.1"/>
    </source>
</evidence>
<keyword evidence="1" id="KW-0472">Membrane</keyword>
<reference evidence="2" key="1">
    <citation type="submission" date="2019-08" db="EMBL/GenBank/DDBJ databases">
        <authorList>
            <person name="Kucharzyk K."/>
            <person name="Murdoch R.W."/>
            <person name="Higgins S."/>
            <person name="Loffler F."/>
        </authorList>
    </citation>
    <scope>NUCLEOTIDE SEQUENCE</scope>
</reference>
<feature type="transmembrane region" description="Helical" evidence="1">
    <location>
        <begin position="28"/>
        <end position="49"/>
    </location>
</feature>
<name>A0A645BRH9_9ZZZZ</name>
<evidence type="ECO:0000256" key="1">
    <source>
        <dbReference type="SAM" id="Phobius"/>
    </source>
</evidence>
<accession>A0A645BRH9</accession>
<sequence>MGELPPDGLVILTLFKISVNPVTPVGTAIVLALVVPITVIGETVLSLMVKTPPLKLTLVGIVSVLLTLMTEFALYVTPVTFVGAVLKSVTGMSEIFPGFVKMFPKKEASVQPSLEYAPTYEAAAAL</sequence>
<organism evidence="2">
    <name type="scientific">bioreactor metagenome</name>
    <dbReference type="NCBI Taxonomy" id="1076179"/>
    <lineage>
        <taxon>unclassified sequences</taxon>
        <taxon>metagenomes</taxon>
        <taxon>ecological metagenomes</taxon>
    </lineage>
</organism>
<protein>
    <submittedName>
        <fullName evidence="2">Uncharacterized protein</fullName>
    </submittedName>
</protein>
<gene>
    <name evidence="2" type="ORF">SDC9_114762</name>
</gene>
<feature type="transmembrane region" description="Helical" evidence="1">
    <location>
        <begin position="56"/>
        <end position="75"/>
    </location>
</feature>